<gene>
    <name evidence="2" type="ORF">DCF15_16100</name>
</gene>
<evidence type="ECO:0000313" key="3">
    <source>
        <dbReference type="Proteomes" id="UP000249794"/>
    </source>
</evidence>
<proteinExistence type="predicted"/>
<comment type="caution">
    <text evidence="2">The sequence shown here is derived from an EMBL/GenBank/DDBJ whole genome shotgun (WGS) entry which is preliminary data.</text>
</comment>
<dbReference type="EMBL" id="QBMP01000194">
    <property type="protein sequence ID" value="PZO50257.1"/>
    <property type="molecule type" value="Genomic_DNA"/>
</dbReference>
<dbReference type="Gene3D" id="3.90.1570.10">
    <property type="entry name" value="tt1808, chain A"/>
    <property type="match status" value="1"/>
</dbReference>
<name>A0A2W4X404_9CYAN</name>
<evidence type="ECO:0000313" key="2">
    <source>
        <dbReference type="EMBL" id="PZO50257.1"/>
    </source>
</evidence>
<organism evidence="2 3">
    <name type="scientific">Phormidesmis priestleyi</name>
    <dbReference type="NCBI Taxonomy" id="268141"/>
    <lineage>
        <taxon>Bacteria</taxon>
        <taxon>Bacillati</taxon>
        <taxon>Cyanobacteriota</taxon>
        <taxon>Cyanophyceae</taxon>
        <taxon>Leptolyngbyales</taxon>
        <taxon>Leptolyngbyaceae</taxon>
        <taxon>Phormidesmis</taxon>
    </lineage>
</organism>
<dbReference type="PANTHER" id="PTHR35400:SF1">
    <property type="entry name" value="SLR1083 PROTEIN"/>
    <property type="match status" value="1"/>
</dbReference>
<sequence>MPLVTAKRFDLAEYQRLSELGFLKASDRIELIRGEIVYMAAKGVAHEACIADLNEELIRCLKGAAKVRCQSPITLPPSSSPEPDFAIVRRRLDKYMTGHPKPKDIFLVIEVSDSSITYDQTVKLSMYAEHGIVDYWIFNLLDAVLECYHNPYQNFQGDWAYRSKQVFLPAETAELPNLPDSDSLSLQNVFPPSHP</sequence>
<dbReference type="PANTHER" id="PTHR35400">
    <property type="entry name" value="SLR1083 PROTEIN"/>
    <property type="match status" value="1"/>
</dbReference>
<dbReference type="Proteomes" id="UP000249794">
    <property type="component" value="Unassembled WGS sequence"/>
</dbReference>
<dbReference type="CDD" id="cd06260">
    <property type="entry name" value="DUF820-like"/>
    <property type="match status" value="1"/>
</dbReference>
<dbReference type="Pfam" id="PF05685">
    <property type="entry name" value="Uma2"/>
    <property type="match status" value="1"/>
</dbReference>
<dbReference type="InterPro" id="IPR011335">
    <property type="entry name" value="Restrct_endonuc-II-like"/>
</dbReference>
<evidence type="ECO:0000259" key="1">
    <source>
        <dbReference type="Pfam" id="PF05685"/>
    </source>
</evidence>
<feature type="domain" description="Putative restriction endonuclease" evidence="1">
    <location>
        <begin position="12"/>
        <end position="179"/>
    </location>
</feature>
<dbReference type="InterPro" id="IPR012296">
    <property type="entry name" value="Nuclease_put_TT1808"/>
</dbReference>
<accession>A0A2W4X404</accession>
<dbReference type="SUPFAM" id="SSF52980">
    <property type="entry name" value="Restriction endonuclease-like"/>
    <property type="match status" value="1"/>
</dbReference>
<dbReference type="AlphaFoldDB" id="A0A2W4X404"/>
<reference evidence="3" key="1">
    <citation type="submission" date="2018-04" db="EMBL/GenBank/DDBJ databases">
        <authorList>
            <person name="Cornet L."/>
        </authorList>
    </citation>
    <scope>NUCLEOTIDE SEQUENCE [LARGE SCALE GENOMIC DNA]</scope>
</reference>
<reference evidence="2 3" key="2">
    <citation type="submission" date="2018-06" db="EMBL/GenBank/DDBJ databases">
        <title>Metagenomic assembly of (sub)arctic Cyanobacteria and their associated microbiome from non-axenic cultures.</title>
        <authorList>
            <person name="Baurain D."/>
        </authorList>
    </citation>
    <scope>NUCLEOTIDE SEQUENCE [LARGE SCALE GENOMIC DNA]</scope>
    <source>
        <strain evidence="2">ULC027bin1</strain>
    </source>
</reference>
<dbReference type="InterPro" id="IPR008538">
    <property type="entry name" value="Uma2"/>
</dbReference>
<protein>
    <recommendedName>
        <fullName evidence="1">Putative restriction endonuclease domain-containing protein</fullName>
    </recommendedName>
</protein>